<comment type="caution">
    <text evidence="2">The sequence shown here is derived from an EMBL/GenBank/DDBJ whole genome shotgun (WGS) entry which is preliminary data.</text>
</comment>
<sequence length="84" mass="9266">MDLKSRIGHNIAALRHFQGHSVAAFAERTGMTSDRLEKIEAGELDMDMDECEMLGHALLVDVALLAHPPFKISHIEPTKNPTTS</sequence>
<dbReference type="Gene3D" id="1.10.260.40">
    <property type="entry name" value="lambda repressor-like DNA-binding domains"/>
    <property type="match status" value="1"/>
</dbReference>
<feature type="domain" description="HTH cro/C1-type" evidence="1">
    <location>
        <begin position="10"/>
        <end position="65"/>
    </location>
</feature>
<dbReference type="GO" id="GO:0003677">
    <property type="term" value="F:DNA binding"/>
    <property type="evidence" value="ECO:0007669"/>
    <property type="project" value="InterPro"/>
</dbReference>
<organism evidence="2 3">
    <name type="scientific">Sulfitobacter geojensis</name>
    <dbReference type="NCBI Taxonomy" id="1342299"/>
    <lineage>
        <taxon>Bacteria</taxon>
        <taxon>Pseudomonadati</taxon>
        <taxon>Pseudomonadota</taxon>
        <taxon>Alphaproteobacteria</taxon>
        <taxon>Rhodobacterales</taxon>
        <taxon>Roseobacteraceae</taxon>
        <taxon>Sulfitobacter</taxon>
    </lineage>
</organism>
<dbReference type="CDD" id="cd00093">
    <property type="entry name" value="HTH_XRE"/>
    <property type="match status" value="1"/>
</dbReference>
<dbReference type="InterPro" id="IPR010982">
    <property type="entry name" value="Lambda_DNA-bd_dom_sf"/>
</dbReference>
<evidence type="ECO:0000313" key="3">
    <source>
        <dbReference type="Proteomes" id="UP000732193"/>
    </source>
</evidence>
<proteinExistence type="predicted"/>
<accession>A0AAE3B8Q3</accession>
<dbReference type="SMART" id="SM00530">
    <property type="entry name" value="HTH_XRE"/>
    <property type="match status" value="1"/>
</dbReference>
<reference evidence="2 3" key="1">
    <citation type="submission" date="2021-01" db="EMBL/GenBank/DDBJ databases">
        <title>Diatom-associated Roseobacters Show Island Model of Population Structure.</title>
        <authorList>
            <person name="Qu L."/>
            <person name="Feng X."/>
            <person name="Chen Y."/>
            <person name="Li L."/>
            <person name="Wang X."/>
            <person name="Hu Z."/>
            <person name="Wang H."/>
            <person name="Luo H."/>
        </authorList>
    </citation>
    <scope>NUCLEOTIDE SEQUENCE [LARGE SCALE GENOMIC DNA]</scope>
    <source>
        <strain evidence="2 3">TR60-84</strain>
    </source>
</reference>
<protein>
    <submittedName>
        <fullName evidence="2">Helix-turn-helix transcriptional regulator</fullName>
    </submittedName>
</protein>
<evidence type="ECO:0000259" key="1">
    <source>
        <dbReference type="SMART" id="SM00530"/>
    </source>
</evidence>
<keyword evidence="3" id="KW-1185">Reference proteome</keyword>
<dbReference type="EMBL" id="JAFBRM010000013">
    <property type="protein sequence ID" value="MBM1715950.1"/>
    <property type="molecule type" value="Genomic_DNA"/>
</dbReference>
<dbReference type="AlphaFoldDB" id="A0AAE3B8Q3"/>
<dbReference type="InterPro" id="IPR001387">
    <property type="entry name" value="Cro/C1-type_HTH"/>
</dbReference>
<name>A0AAE3B8Q3_9RHOB</name>
<evidence type="ECO:0000313" key="2">
    <source>
        <dbReference type="EMBL" id="MBM1715950.1"/>
    </source>
</evidence>
<dbReference type="Proteomes" id="UP000732193">
    <property type="component" value="Unassembled WGS sequence"/>
</dbReference>
<gene>
    <name evidence="2" type="ORF">JQV55_20435</name>
</gene>
<dbReference type="Pfam" id="PF13560">
    <property type="entry name" value="HTH_31"/>
    <property type="match status" value="1"/>
</dbReference>
<dbReference type="SUPFAM" id="SSF47413">
    <property type="entry name" value="lambda repressor-like DNA-binding domains"/>
    <property type="match status" value="1"/>
</dbReference>
<dbReference type="RefSeq" id="WP_203243633.1">
    <property type="nucleotide sequence ID" value="NZ_JAFBRH010000013.1"/>
</dbReference>